<keyword evidence="2" id="KW-1185">Reference proteome</keyword>
<reference evidence="1" key="1">
    <citation type="submission" date="2021-01" db="EMBL/GenBank/DDBJ databases">
        <authorList>
            <consortium name="Genoscope - CEA"/>
            <person name="William W."/>
        </authorList>
    </citation>
    <scope>NUCLEOTIDE SEQUENCE</scope>
</reference>
<dbReference type="EMBL" id="CAJJDM010000051">
    <property type="protein sequence ID" value="CAD8073876.1"/>
    <property type="molecule type" value="Genomic_DNA"/>
</dbReference>
<gene>
    <name evidence="1" type="ORF">PPRIM_AZ9-3.1.T0510287</name>
</gene>
<accession>A0A8S1MBA3</accession>
<evidence type="ECO:0000313" key="1">
    <source>
        <dbReference type="EMBL" id="CAD8073876.1"/>
    </source>
</evidence>
<dbReference type="Proteomes" id="UP000688137">
    <property type="component" value="Unassembled WGS sequence"/>
</dbReference>
<proteinExistence type="predicted"/>
<dbReference type="OMA" id="CYTIDEE"/>
<evidence type="ECO:0000313" key="2">
    <source>
        <dbReference type="Proteomes" id="UP000688137"/>
    </source>
</evidence>
<sequence length="433" mass="52160">MIKLQKEDNCEIQKETERKDQKICGIVNFTFKFQADNQLEYKFEDCLIKNHYLKVDDFEDIVFPEDLNINYCYSNEQGEQIQLDKQDYEIDDISDHDNSFEYSNEGISSFYVQYMVISPNHQFIFLCVIIKILNQQESYRLIVIDIKNQKIKKFCYRNYFPGQRPQFSKNGNVAIINISKNDKGSRYIFFDLQNDLQKVTTFKFRRQQLLRIEYDDISQCFFYITSSGKLIKQPINFEDYTIDKSKCWKFNICSILNEQLYRYVRFYLLYDSIGLLLDENGIFIVIRIGKKCKVIRNYICESNPVYIFNKAFVVASDYYKNKLLVIDALKGKLIRKSDFTQRPDKYQYYYPPKRSYYVSYEYYQTQEENSDFEDPNIPQLEKEPKWMIFDVIRGIEKEVNKTILTQENIEKQIFTHKFVAQKYQNKISFQLKL</sequence>
<name>A0A8S1MBA3_PARPR</name>
<organism evidence="1 2">
    <name type="scientific">Paramecium primaurelia</name>
    <dbReference type="NCBI Taxonomy" id="5886"/>
    <lineage>
        <taxon>Eukaryota</taxon>
        <taxon>Sar</taxon>
        <taxon>Alveolata</taxon>
        <taxon>Ciliophora</taxon>
        <taxon>Intramacronucleata</taxon>
        <taxon>Oligohymenophorea</taxon>
        <taxon>Peniculida</taxon>
        <taxon>Parameciidae</taxon>
        <taxon>Paramecium</taxon>
    </lineage>
</organism>
<dbReference type="AlphaFoldDB" id="A0A8S1MBA3"/>
<protein>
    <submittedName>
        <fullName evidence="1">Uncharacterized protein</fullName>
    </submittedName>
</protein>
<comment type="caution">
    <text evidence="1">The sequence shown here is derived from an EMBL/GenBank/DDBJ whole genome shotgun (WGS) entry which is preliminary data.</text>
</comment>